<dbReference type="AlphaFoldDB" id="A0AA86VAM4"/>
<gene>
    <name evidence="3" type="ORF">AYBTSS11_LOCUS3333</name>
</gene>
<dbReference type="GO" id="GO:0051082">
    <property type="term" value="F:unfolded protein binding"/>
    <property type="evidence" value="ECO:0007669"/>
    <property type="project" value="TreeGrafter"/>
</dbReference>
<accession>A0AA86VAM4</accession>
<reference evidence="3" key="1">
    <citation type="submission" date="2023-10" db="EMBL/GenBank/DDBJ databases">
        <authorList>
            <person name="Domelevo Entfellner J.-B."/>
        </authorList>
    </citation>
    <scope>NUCLEOTIDE SEQUENCE</scope>
</reference>
<sequence>MEEENQYSESSEKPQTQEPDGGDHQLQHQYQLPGAEEKLVLQFMDSMHNYLSLLDRVSSTLRQGWFDLASARHSMGAARINSSLLDLKFHSAATTLKITNYDGTQPHFILRKWVSSEEESTHEIEDENLQPQNSSSMKSSGLADNAETNGHMKQTETIQKTRKDTPYVN</sequence>
<evidence type="ECO:0000256" key="2">
    <source>
        <dbReference type="SAM" id="MobiDB-lite"/>
    </source>
</evidence>
<dbReference type="InterPro" id="IPR040357">
    <property type="entry name" value="Vma22/CCDC115"/>
</dbReference>
<dbReference type="Gramene" id="rna-AYBTSS11_LOCUS3333">
    <property type="protein sequence ID" value="CAJ1907092.1"/>
    <property type="gene ID" value="gene-AYBTSS11_LOCUS3333"/>
</dbReference>
<protein>
    <recommendedName>
        <fullName evidence="1">Vacuolar ATPase assembly protein VMA22</fullName>
    </recommendedName>
</protein>
<proteinExistence type="predicted"/>
<dbReference type="PANTHER" id="PTHR31996">
    <property type="entry name" value="COILED-COIL DOMAIN-CONTAINING PROTEIN 115"/>
    <property type="match status" value="1"/>
</dbReference>
<keyword evidence="4" id="KW-1185">Reference proteome</keyword>
<evidence type="ECO:0000313" key="4">
    <source>
        <dbReference type="Proteomes" id="UP001189624"/>
    </source>
</evidence>
<organism evidence="3 4">
    <name type="scientific">Sphenostylis stenocarpa</name>
    <dbReference type="NCBI Taxonomy" id="92480"/>
    <lineage>
        <taxon>Eukaryota</taxon>
        <taxon>Viridiplantae</taxon>
        <taxon>Streptophyta</taxon>
        <taxon>Embryophyta</taxon>
        <taxon>Tracheophyta</taxon>
        <taxon>Spermatophyta</taxon>
        <taxon>Magnoliopsida</taxon>
        <taxon>eudicotyledons</taxon>
        <taxon>Gunneridae</taxon>
        <taxon>Pentapetalae</taxon>
        <taxon>rosids</taxon>
        <taxon>fabids</taxon>
        <taxon>Fabales</taxon>
        <taxon>Fabaceae</taxon>
        <taxon>Papilionoideae</taxon>
        <taxon>50 kb inversion clade</taxon>
        <taxon>NPAAA clade</taxon>
        <taxon>indigoferoid/millettioid clade</taxon>
        <taxon>Phaseoleae</taxon>
        <taxon>Sphenostylis</taxon>
    </lineage>
</organism>
<dbReference type="EMBL" id="OY731398">
    <property type="protein sequence ID" value="CAJ1907092.1"/>
    <property type="molecule type" value="Genomic_DNA"/>
</dbReference>
<feature type="compositionally biased region" description="Polar residues" evidence="2">
    <location>
        <begin position="7"/>
        <end position="18"/>
    </location>
</feature>
<evidence type="ECO:0000256" key="1">
    <source>
        <dbReference type="ARBA" id="ARBA00093634"/>
    </source>
</evidence>
<feature type="compositionally biased region" description="Basic and acidic residues" evidence="2">
    <location>
        <begin position="159"/>
        <end position="169"/>
    </location>
</feature>
<evidence type="ECO:0000313" key="3">
    <source>
        <dbReference type="EMBL" id="CAJ1907092.1"/>
    </source>
</evidence>
<dbReference type="PANTHER" id="PTHR31996:SF2">
    <property type="entry name" value="COILED-COIL DOMAIN-CONTAINING PROTEIN 115"/>
    <property type="match status" value="1"/>
</dbReference>
<feature type="region of interest" description="Disordered" evidence="2">
    <location>
        <begin position="120"/>
        <end position="169"/>
    </location>
</feature>
<feature type="region of interest" description="Disordered" evidence="2">
    <location>
        <begin position="1"/>
        <end position="26"/>
    </location>
</feature>
<dbReference type="Proteomes" id="UP001189624">
    <property type="component" value="Chromosome 1"/>
</dbReference>
<dbReference type="GO" id="GO:0070072">
    <property type="term" value="P:vacuolar proton-transporting V-type ATPase complex assembly"/>
    <property type="evidence" value="ECO:0007669"/>
    <property type="project" value="InterPro"/>
</dbReference>
<name>A0AA86VAM4_9FABA</name>
<dbReference type="Pfam" id="PF21730">
    <property type="entry name" value="Vma22_CCDC115"/>
    <property type="match status" value="1"/>
</dbReference>
<feature type="compositionally biased region" description="Polar residues" evidence="2">
    <location>
        <begin position="146"/>
        <end position="158"/>
    </location>
</feature>
<feature type="compositionally biased region" description="Polar residues" evidence="2">
    <location>
        <begin position="129"/>
        <end position="139"/>
    </location>
</feature>